<sequence>MAMIAVEDELAAQAPQVHATLFAAWPTAHEAIAHEPGEFNGACGICRAADAKPKIQPDVAHMVSKAA</sequence>
<gene>
    <name evidence="1" type="ORF">HGA03_02305</name>
</gene>
<protein>
    <submittedName>
        <fullName evidence="1">Uncharacterized protein</fullName>
    </submittedName>
</protein>
<dbReference type="EMBL" id="JAAXOX010000001">
    <property type="protein sequence ID" value="NKY21494.1"/>
    <property type="molecule type" value="Genomic_DNA"/>
</dbReference>
<comment type="caution">
    <text evidence="1">The sequence shown here is derived from an EMBL/GenBank/DDBJ whole genome shotgun (WGS) entry which is preliminary data.</text>
</comment>
<dbReference type="RefSeq" id="WP_168628574.1">
    <property type="nucleotide sequence ID" value="NZ_BONL01000029.1"/>
</dbReference>
<name>A0A7X6KSK5_9CELL</name>
<proteinExistence type="predicted"/>
<keyword evidence="2" id="KW-1185">Reference proteome</keyword>
<dbReference type="AlphaFoldDB" id="A0A7X6KSK5"/>
<organism evidence="1 2">
    <name type="scientific">Cellulomonas denverensis</name>
    <dbReference type="NCBI Taxonomy" id="264297"/>
    <lineage>
        <taxon>Bacteria</taxon>
        <taxon>Bacillati</taxon>
        <taxon>Actinomycetota</taxon>
        <taxon>Actinomycetes</taxon>
        <taxon>Micrococcales</taxon>
        <taxon>Cellulomonadaceae</taxon>
        <taxon>Cellulomonas</taxon>
    </lineage>
</organism>
<evidence type="ECO:0000313" key="1">
    <source>
        <dbReference type="EMBL" id="NKY21494.1"/>
    </source>
</evidence>
<reference evidence="1 2" key="1">
    <citation type="submission" date="2020-04" db="EMBL/GenBank/DDBJ databases">
        <title>MicrobeNet Type strains.</title>
        <authorList>
            <person name="Nicholson A.C."/>
        </authorList>
    </citation>
    <scope>NUCLEOTIDE SEQUENCE [LARGE SCALE GENOMIC DNA]</scope>
    <source>
        <strain evidence="1 2">ATCC BAA-788</strain>
    </source>
</reference>
<dbReference type="Proteomes" id="UP000581206">
    <property type="component" value="Unassembled WGS sequence"/>
</dbReference>
<accession>A0A7X6KSK5</accession>
<evidence type="ECO:0000313" key="2">
    <source>
        <dbReference type="Proteomes" id="UP000581206"/>
    </source>
</evidence>